<dbReference type="FunCoup" id="E3LS70">
    <property type="interactions" value="1797"/>
</dbReference>
<evidence type="ECO:0000313" key="1">
    <source>
        <dbReference type="EMBL" id="EFP09581.1"/>
    </source>
</evidence>
<gene>
    <name evidence="1" type="ORF">CRE_25256</name>
</gene>
<accession>E3LS70</accession>
<evidence type="ECO:0000313" key="2">
    <source>
        <dbReference type="Proteomes" id="UP000008281"/>
    </source>
</evidence>
<sequence>MSQTCATGRGKLCEKACVYFLDTTTSTSCQPERCTDLLIIMRFSYISLLYFVLLSPLILIVNSQSYNDVICRRPWYFNSPRPAPLRCPTPSFFTYYECCGEFLENCCWRFRQEPIIISVILLVLLFLLCCCCCIAWLAFGRKKKSTNVEPEKQLTTTKKDSQIQTISSSTIDSGTQWELRKGYEETERRRSYAAARDRELDYQYFS</sequence>
<reference evidence="1" key="1">
    <citation type="submission" date="2007-07" db="EMBL/GenBank/DDBJ databases">
        <title>PCAP assembly of the Caenorhabditis remanei genome.</title>
        <authorList>
            <consortium name="The Caenorhabditis remanei Sequencing Consortium"/>
            <person name="Wilson R.K."/>
        </authorList>
    </citation>
    <scope>NUCLEOTIDE SEQUENCE [LARGE SCALE GENOMIC DNA]</scope>
    <source>
        <strain evidence="1">PB4641</strain>
    </source>
</reference>
<dbReference type="OrthoDB" id="5855515at2759"/>
<organism evidence="2">
    <name type="scientific">Caenorhabditis remanei</name>
    <name type="common">Caenorhabditis vulgaris</name>
    <dbReference type="NCBI Taxonomy" id="31234"/>
    <lineage>
        <taxon>Eukaryota</taxon>
        <taxon>Metazoa</taxon>
        <taxon>Ecdysozoa</taxon>
        <taxon>Nematoda</taxon>
        <taxon>Chromadorea</taxon>
        <taxon>Rhabditida</taxon>
        <taxon>Rhabditina</taxon>
        <taxon>Rhabditomorpha</taxon>
        <taxon>Rhabditoidea</taxon>
        <taxon>Rhabditidae</taxon>
        <taxon>Peloderinae</taxon>
        <taxon>Caenorhabditis</taxon>
    </lineage>
</organism>
<dbReference type="Pfam" id="PF10853">
    <property type="entry name" value="DUF2650"/>
    <property type="match status" value="1"/>
</dbReference>
<keyword evidence="2" id="KW-1185">Reference proteome</keyword>
<dbReference type="PANTHER" id="PTHR34149:SF9">
    <property type="entry name" value="PROTEIN CBG09996"/>
    <property type="match status" value="1"/>
</dbReference>
<dbReference type="EMBL" id="DS268414">
    <property type="protein sequence ID" value="EFP09581.1"/>
    <property type="molecule type" value="Genomic_DNA"/>
</dbReference>
<dbReference type="AlphaFoldDB" id="E3LS70"/>
<dbReference type="HOGENOM" id="CLU_115555_0_0_1"/>
<protein>
    <submittedName>
        <fullName evidence="1">Uncharacterized protein</fullName>
    </submittedName>
</protein>
<dbReference type="eggNOG" id="ENOG502THM4">
    <property type="taxonomic scope" value="Eukaryota"/>
</dbReference>
<dbReference type="OMA" id="VICRRPW"/>
<proteinExistence type="predicted"/>
<dbReference type="PANTHER" id="PTHR34149">
    <property type="entry name" value="PROTEIN CBG11905-RELATED"/>
    <property type="match status" value="1"/>
</dbReference>
<dbReference type="Proteomes" id="UP000008281">
    <property type="component" value="Unassembled WGS sequence"/>
</dbReference>
<dbReference type="InterPro" id="IPR022559">
    <property type="entry name" value="SUP-1-like"/>
</dbReference>
<name>E3LS70_CAERE</name>